<dbReference type="PROSITE" id="PS51782">
    <property type="entry name" value="LYSM"/>
    <property type="match status" value="1"/>
</dbReference>
<dbReference type="RefSeq" id="WP_338750447.1">
    <property type="nucleotide sequence ID" value="NZ_CP147404.1"/>
</dbReference>
<organism evidence="2 3">
    <name type="scientific">Bacillus kandeliae</name>
    <dbReference type="NCBI Taxonomy" id="3129297"/>
    <lineage>
        <taxon>Bacteria</taxon>
        <taxon>Bacillati</taxon>
        <taxon>Bacillota</taxon>
        <taxon>Bacilli</taxon>
        <taxon>Bacillales</taxon>
        <taxon>Bacillaceae</taxon>
        <taxon>Bacillus</taxon>
    </lineage>
</organism>
<reference evidence="2 3" key="1">
    <citation type="submission" date="2024-02" db="EMBL/GenBank/DDBJ databases">
        <title>Seven novel Bacillus-like species.</title>
        <authorList>
            <person name="Liu G."/>
        </authorList>
    </citation>
    <scope>NUCLEOTIDE SEQUENCE [LARGE SCALE GENOMIC DNA]</scope>
    <source>
        <strain evidence="2 3">FJAT-52991</strain>
    </source>
</reference>
<evidence type="ECO:0000313" key="3">
    <source>
        <dbReference type="Proteomes" id="UP001387364"/>
    </source>
</evidence>
<dbReference type="Pfam" id="PF01476">
    <property type="entry name" value="LysM"/>
    <property type="match status" value="1"/>
</dbReference>
<dbReference type="NCBIfam" id="TIGR02907">
    <property type="entry name" value="spore_VI_D"/>
    <property type="match status" value="1"/>
</dbReference>
<sequence>MTSQDQSYLRFSLEETIQFDRGQEVEELYSISLDPQIQMEEQDQFVRLHGCLELSGEYQPAVAEEKDNESSQSIKYVQQVLERNEHECEFFHQFPLDITIPKNRIERLEEVEIYIDSFDYDLPQKGNLKLTVDLSISGIYGEQQTNRPLEAETLEEGVDEEQIASMELEGLGQEQQSSIELEEEEIADELEFSMVKLDLEPIADGKDEEEEADFSVEVKRKPDEIDQEIENIFIPTIEKREEVQQLQQVEHIEMIEENEEEHSPVVMDEQMESIELLESLEETPAPEPKKKKSFSFKQTETMSLADFFARKEEDESVTWKVCLVQKEDTLQKLAERYGLLVSEIVKENKLEANQSITEGQVLYIPNHETARK</sequence>
<evidence type="ECO:0000259" key="1">
    <source>
        <dbReference type="PROSITE" id="PS51782"/>
    </source>
</evidence>
<keyword evidence="3" id="KW-1185">Reference proteome</keyword>
<name>A0ABZ2N486_9BACI</name>
<accession>A0ABZ2N486</accession>
<evidence type="ECO:0000313" key="2">
    <source>
        <dbReference type="EMBL" id="WXB92195.1"/>
    </source>
</evidence>
<dbReference type="InterPro" id="IPR036779">
    <property type="entry name" value="LysM_dom_sf"/>
</dbReference>
<dbReference type="EMBL" id="CP147404">
    <property type="protein sequence ID" value="WXB92195.1"/>
    <property type="molecule type" value="Genomic_DNA"/>
</dbReference>
<dbReference type="InterPro" id="IPR018392">
    <property type="entry name" value="LysM"/>
</dbReference>
<dbReference type="Gene3D" id="3.10.350.10">
    <property type="entry name" value="LysM domain"/>
    <property type="match status" value="1"/>
</dbReference>
<dbReference type="SMART" id="SM00257">
    <property type="entry name" value="LysM"/>
    <property type="match status" value="1"/>
</dbReference>
<feature type="domain" description="LysM" evidence="1">
    <location>
        <begin position="320"/>
        <end position="364"/>
    </location>
</feature>
<gene>
    <name evidence="2" type="primary">spoVID</name>
    <name evidence="2" type="ORF">WDJ61_13145</name>
</gene>
<dbReference type="Pfam" id="PF20918">
    <property type="entry name" value="SPOCS_spoVID-N"/>
    <property type="match status" value="1"/>
</dbReference>
<dbReference type="CDD" id="cd00118">
    <property type="entry name" value="LysM"/>
    <property type="match status" value="1"/>
</dbReference>
<dbReference type="SUPFAM" id="SSF54106">
    <property type="entry name" value="LysM domain"/>
    <property type="match status" value="1"/>
</dbReference>
<protein>
    <submittedName>
        <fullName evidence="2">Stage VI sporulation protein D</fullName>
    </submittedName>
</protein>
<dbReference type="Proteomes" id="UP001387364">
    <property type="component" value="Chromosome"/>
</dbReference>
<proteinExistence type="predicted"/>
<dbReference type="InterPro" id="IPR048862">
    <property type="entry name" value="SPOCS_spoVID_N"/>
</dbReference>
<dbReference type="InterPro" id="IPR014256">
    <property type="entry name" value="Spore_VI_D"/>
</dbReference>